<keyword evidence="3" id="KW-0496">Mitochondrion</keyword>
<accession>A0AAD9RL13</accession>
<dbReference type="GO" id="GO:0005739">
    <property type="term" value="C:mitochondrion"/>
    <property type="evidence" value="ECO:0007669"/>
    <property type="project" value="UniProtKB-SubCell"/>
</dbReference>
<evidence type="ECO:0000313" key="7">
    <source>
        <dbReference type="Proteomes" id="UP001258017"/>
    </source>
</evidence>
<proteinExistence type="inferred from homology"/>
<dbReference type="InterPro" id="IPR008979">
    <property type="entry name" value="Galactose-bd-like_sf"/>
</dbReference>
<keyword evidence="4" id="KW-0143">Chaperone</keyword>
<dbReference type="InterPro" id="IPR013857">
    <property type="entry name" value="NADH-UbQ_OxRdtase-assoc_prot30"/>
</dbReference>
<evidence type="ECO:0000256" key="4">
    <source>
        <dbReference type="ARBA" id="ARBA00023186"/>
    </source>
</evidence>
<dbReference type="SUPFAM" id="SSF49785">
    <property type="entry name" value="Galactose-binding domain-like"/>
    <property type="match status" value="1"/>
</dbReference>
<sequence>MNVLTHAIKFNKPVIINTFYQSHRLVHAHQQDERSNYPKVYHRKPSEEKLSLLQRAKKGYFQLKEEFKLYMKETKDRITPTNQKSFAEHNEIKVIWRFDGSPNCLDPWLTVCDSDYNEGYSTCKLDFTPEGKAIFSGNLDYRVPKDGKIQHAGYAALRTVRFRKSFKREARLNWEIYNHLVMRVRGDGVDRIGNT</sequence>
<reference evidence="6" key="2">
    <citation type="journal article" date="2023" name="Commun. Biol.">
        <title>Intrasexual cuticular hydrocarbon dimorphism in a wasp sheds light on hydrocarbon biosynthesis genes in Hymenoptera.</title>
        <authorList>
            <person name="Moris V.C."/>
            <person name="Podsiadlowski L."/>
            <person name="Martin S."/>
            <person name="Oeyen J.P."/>
            <person name="Donath A."/>
            <person name="Petersen M."/>
            <person name="Wilbrandt J."/>
            <person name="Misof B."/>
            <person name="Liedtke D."/>
            <person name="Thamm M."/>
            <person name="Scheiner R."/>
            <person name="Schmitt T."/>
            <person name="Niehuis O."/>
        </authorList>
    </citation>
    <scope>NUCLEOTIDE SEQUENCE</scope>
    <source>
        <strain evidence="6">GBR_01_08_01A</strain>
    </source>
</reference>
<protein>
    <recommendedName>
        <fullName evidence="5">NADH:ubiquinone oxidoreductase intermediate-associated protein 30 domain-containing protein</fullName>
    </recommendedName>
</protein>
<dbReference type="InterPro" id="IPR039131">
    <property type="entry name" value="NDUFAF1"/>
</dbReference>
<dbReference type="PANTHER" id="PTHR13194:SF18">
    <property type="entry name" value="COMPLEX I INTERMEDIATE-ASSOCIATED PROTEIN 30, MITOCHONDRIAL"/>
    <property type="match status" value="1"/>
</dbReference>
<dbReference type="Proteomes" id="UP001258017">
    <property type="component" value="Unassembled WGS sequence"/>
</dbReference>
<dbReference type="GO" id="GO:0006120">
    <property type="term" value="P:mitochondrial electron transport, NADH to ubiquinone"/>
    <property type="evidence" value="ECO:0007669"/>
    <property type="project" value="TreeGrafter"/>
</dbReference>
<reference evidence="6" key="1">
    <citation type="submission" date="2021-08" db="EMBL/GenBank/DDBJ databases">
        <authorList>
            <person name="Misof B."/>
            <person name="Oliver O."/>
            <person name="Podsiadlowski L."/>
            <person name="Donath A."/>
            <person name="Peters R."/>
            <person name="Mayer C."/>
            <person name="Rust J."/>
            <person name="Gunkel S."/>
            <person name="Lesny P."/>
            <person name="Martin S."/>
            <person name="Oeyen J.P."/>
            <person name="Petersen M."/>
            <person name="Panagiotis P."/>
            <person name="Wilbrandt J."/>
            <person name="Tanja T."/>
        </authorList>
    </citation>
    <scope>NUCLEOTIDE SEQUENCE</scope>
    <source>
        <strain evidence="6">GBR_01_08_01A</strain>
        <tissue evidence="6">Thorax + abdomen</tissue>
    </source>
</reference>
<evidence type="ECO:0000259" key="5">
    <source>
        <dbReference type="Pfam" id="PF08547"/>
    </source>
</evidence>
<dbReference type="AlphaFoldDB" id="A0AAD9RL13"/>
<dbReference type="GO" id="GO:0032981">
    <property type="term" value="P:mitochondrial respiratory chain complex I assembly"/>
    <property type="evidence" value="ECO:0007669"/>
    <property type="project" value="TreeGrafter"/>
</dbReference>
<gene>
    <name evidence="6" type="ORF">KPH14_002206</name>
</gene>
<organism evidence="6 7">
    <name type="scientific">Odynerus spinipes</name>
    <dbReference type="NCBI Taxonomy" id="1348599"/>
    <lineage>
        <taxon>Eukaryota</taxon>
        <taxon>Metazoa</taxon>
        <taxon>Ecdysozoa</taxon>
        <taxon>Arthropoda</taxon>
        <taxon>Hexapoda</taxon>
        <taxon>Insecta</taxon>
        <taxon>Pterygota</taxon>
        <taxon>Neoptera</taxon>
        <taxon>Endopterygota</taxon>
        <taxon>Hymenoptera</taxon>
        <taxon>Apocrita</taxon>
        <taxon>Aculeata</taxon>
        <taxon>Vespoidea</taxon>
        <taxon>Vespidae</taxon>
        <taxon>Eumeninae</taxon>
        <taxon>Odynerus</taxon>
    </lineage>
</organism>
<evidence type="ECO:0000256" key="3">
    <source>
        <dbReference type="ARBA" id="ARBA00023128"/>
    </source>
</evidence>
<dbReference type="EMBL" id="JAIFRP010000038">
    <property type="protein sequence ID" value="KAK2581722.1"/>
    <property type="molecule type" value="Genomic_DNA"/>
</dbReference>
<comment type="caution">
    <text evidence="6">The sequence shown here is derived from an EMBL/GenBank/DDBJ whole genome shotgun (WGS) entry which is preliminary data.</text>
</comment>
<comment type="similarity">
    <text evidence="2">Belongs to the CIA30 family.</text>
</comment>
<feature type="domain" description="NADH:ubiquinone oxidoreductase intermediate-associated protein 30" evidence="5">
    <location>
        <begin position="101"/>
        <end position="188"/>
    </location>
</feature>
<name>A0AAD9RL13_9HYME</name>
<evidence type="ECO:0000256" key="1">
    <source>
        <dbReference type="ARBA" id="ARBA00004173"/>
    </source>
</evidence>
<evidence type="ECO:0000256" key="2">
    <source>
        <dbReference type="ARBA" id="ARBA00007884"/>
    </source>
</evidence>
<dbReference type="GO" id="GO:0051082">
    <property type="term" value="F:unfolded protein binding"/>
    <property type="evidence" value="ECO:0007669"/>
    <property type="project" value="TreeGrafter"/>
</dbReference>
<comment type="subcellular location">
    <subcellularLocation>
        <location evidence="1">Mitochondrion</location>
    </subcellularLocation>
</comment>
<evidence type="ECO:0000313" key="6">
    <source>
        <dbReference type="EMBL" id="KAK2581722.1"/>
    </source>
</evidence>
<keyword evidence="7" id="KW-1185">Reference proteome</keyword>
<dbReference type="Pfam" id="PF08547">
    <property type="entry name" value="CIA30"/>
    <property type="match status" value="1"/>
</dbReference>
<dbReference type="PANTHER" id="PTHR13194">
    <property type="entry name" value="COMPLEX I INTERMEDIATE-ASSOCIATED PROTEIN 30"/>
    <property type="match status" value="1"/>
</dbReference>